<evidence type="ECO:0000313" key="5">
    <source>
        <dbReference type="Proteomes" id="UP001634394"/>
    </source>
</evidence>
<dbReference type="InterPro" id="IPR007889">
    <property type="entry name" value="HTH_Psq"/>
</dbReference>
<dbReference type="InterPro" id="IPR050863">
    <property type="entry name" value="CenT-Element_Derived"/>
</dbReference>
<evidence type="ECO:0008006" key="6">
    <source>
        <dbReference type="Google" id="ProtNLM"/>
    </source>
</evidence>
<gene>
    <name evidence="4" type="ORF">ACJMK2_043365</name>
</gene>
<reference evidence="4 5" key="1">
    <citation type="submission" date="2024-11" db="EMBL/GenBank/DDBJ databases">
        <title>Chromosome-level genome assembly of the freshwater bivalve Anodonta woodiana.</title>
        <authorList>
            <person name="Chen X."/>
        </authorList>
    </citation>
    <scope>NUCLEOTIDE SEQUENCE [LARGE SCALE GENOMIC DNA]</scope>
    <source>
        <strain evidence="4">MN2024</strain>
        <tissue evidence="4">Gills</tissue>
    </source>
</reference>
<dbReference type="EMBL" id="JBJQND010000009">
    <property type="protein sequence ID" value="KAL3866024.1"/>
    <property type="molecule type" value="Genomic_DNA"/>
</dbReference>
<comment type="caution">
    <text evidence="4">The sequence shown here is derived from an EMBL/GenBank/DDBJ whole genome shotgun (WGS) entry which is preliminary data.</text>
</comment>
<feature type="region of interest" description="Disordered" evidence="1">
    <location>
        <begin position="451"/>
        <end position="480"/>
    </location>
</feature>
<dbReference type="InterPro" id="IPR036397">
    <property type="entry name" value="RNaseH_sf"/>
</dbReference>
<evidence type="ECO:0000313" key="4">
    <source>
        <dbReference type="EMBL" id="KAL3866024.1"/>
    </source>
</evidence>
<dbReference type="PANTHER" id="PTHR19303">
    <property type="entry name" value="TRANSPOSON"/>
    <property type="match status" value="1"/>
</dbReference>
<dbReference type="Pfam" id="PF03184">
    <property type="entry name" value="DDE_1"/>
    <property type="match status" value="1"/>
</dbReference>
<dbReference type="InterPro" id="IPR004875">
    <property type="entry name" value="DDE_SF_endonuclease_dom"/>
</dbReference>
<feature type="compositionally biased region" description="Acidic residues" evidence="1">
    <location>
        <begin position="525"/>
        <end position="553"/>
    </location>
</feature>
<feature type="domain" description="HTH psq-type" evidence="3">
    <location>
        <begin position="57"/>
        <end position="98"/>
    </location>
</feature>
<evidence type="ECO:0000256" key="1">
    <source>
        <dbReference type="SAM" id="MobiDB-lite"/>
    </source>
</evidence>
<accession>A0ABD3VWN9</accession>
<dbReference type="Gene3D" id="3.30.420.10">
    <property type="entry name" value="Ribonuclease H-like superfamily/Ribonuclease H"/>
    <property type="match status" value="1"/>
</dbReference>
<feature type="region of interest" description="Disordered" evidence="1">
    <location>
        <begin position="522"/>
        <end position="554"/>
    </location>
</feature>
<keyword evidence="5" id="KW-1185">Reference proteome</keyword>
<feature type="compositionally biased region" description="Basic residues" evidence="1">
    <location>
        <begin position="451"/>
        <end position="468"/>
    </location>
</feature>
<dbReference type="PANTHER" id="PTHR19303:SF74">
    <property type="entry name" value="POGO TRANSPOSABLE ELEMENT WITH KRAB DOMAIN"/>
    <property type="match status" value="1"/>
</dbReference>
<dbReference type="Pfam" id="PF05225">
    <property type="entry name" value="HTH_psq"/>
    <property type="match status" value="1"/>
</dbReference>
<organism evidence="4 5">
    <name type="scientific">Sinanodonta woodiana</name>
    <name type="common">Chinese pond mussel</name>
    <name type="synonym">Anodonta woodiana</name>
    <dbReference type="NCBI Taxonomy" id="1069815"/>
    <lineage>
        <taxon>Eukaryota</taxon>
        <taxon>Metazoa</taxon>
        <taxon>Spiralia</taxon>
        <taxon>Lophotrochozoa</taxon>
        <taxon>Mollusca</taxon>
        <taxon>Bivalvia</taxon>
        <taxon>Autobranchia</taxon>
        <taxon>Heteroconchia</taxon>
        <taxon>Palaeoheterodonta</taxon>
        <taxon>Unionida</taxon>
        <taxon>Unionoidea</taxon>
        <taxon>Unionidae</taxon>
        <taxon>Unioninae</taxon>
        <taxon>Sinanodonta</taxon>
    </lineage>
</organism>
<sequence>MGKRKPRRFKITMRLKKDKHTDKKEKITVLKTDTSRSKGGKVQKVTRDRSHYRTYSKENLEKAYYACINDKMPVVHAASMYSVPETTLRDRVKGRIELDTMKSGPPPLFSSTEEKLFVEYLKFLLGIGYILNRTDVSSLATEYAIYLGKRETDQPLSYRWFYDFCSRWKDLKFKLIRGRERQRKVAISRECLNLYFQEYEKILNMYDIKDKPQYIYSVDEKPVIHNVKPLGEESDDESISSEHALTVTITCCANAQGSHIPPFFIFPGDRVREEVLMDATVGTGATVSATGCSNSAIFQQYLQDHLLRNVQRNSSDQHILLLYDGYASHISLGLVEWAKENKIILFVRPPYTSRILGPEEVGCLGPYERTYNSDFNRYRKNHFGNQKPKISLQKICEIACMTYTKVLCPEMVKQSFFDAGIYPADKTCIELNKDSYFLPISECPRTNLKPQRLKSSRHKNVKLKSSRKIHGESSKSDGIVPQKVDPSLIIEENACQIALPLSRGSRQERGKRKMKAMDHVYESETFSDEDEYEKESDSDTTVDEMDEEEDEHDDSEKCCVCNRYEPKPLARASNGAKFASWGQCMFHGCIHWVHLSFCCEVEVLDDHDTFYCPCHGLPVLA</sequence>
<dbReference type="AlphaFoldDB" id="A0ABD3VWN9"/>
<dbReference type="InterPro" id="IPR009057">
    <property type="entry name" value="Homeodomain-like_sf"/>
</dbReference>
<dbReference type="SUPFAM" id="SSF46689">
    <property type="entry name" value="Homeodomain-like"/>
    <property type="match status" value="1"/>
</dbReference>
<evidence type="ECO:0000259" key="2">
    <source>
        <dbReference type="Pfam" id="PF03184"/>
    </source>
</evidence>
<dbReference type="Gene3D" id="1.10.10.60">
    <property type="entry name" value="Homeodomain-like"/>
    <property type="match status" value="1"/>
</dbReference>
<proteinExistence type="predicted"/>
<feature type="domain" description="DDE-1" evidence="2">
    <location>
        <begin position="246"/>
        <end position="388"/>
    </location>
</feature>
<name>A0ABD3VWN9_SINWO</name>
<dbReference type="Proteomes" id="UP001634394">
    <property type="component" value="Unassembled WGS sequence"/>
</dbReference>
<protein>
    <recommendedName>
        <fullName evidence="6">DDE-1 domain-containing protein</fullName>
    </recommendedName>
</protein>
<evidence type="ECO:0000259" key="3">
    <source>
        <dbReference type="Pfam" id="PF05225"/>
    </source>
</evidence>